<dbReference type="Proteomes" id="UP001176941">
    <property type="component" value="Chromosome 2"/>
</dbReference>
<reference evidence="2" key="1">
    <citation type="submission" date="2023-04" db="EMBL/GenBank/DDBJ databases">
        <authorList>
            <consortium name="ELIXIR-Norway"/>
        </authorList>
    </citation>
    <scope>NUCLEOTIDE SEQUENCE [LARGE SCALE GENOMIC DNA]</scope>
</reference>
<accession>A0ABN8YJQ2</accession>
<feature type="compositionally biased region" description="Low complexity" evidence="1">
    <location>
        <begin position="12"/>
        <end position="23"/>
    </location>
</feature>
<keyword evidence="3" id="KW-1185">Reference proteome</keyword>
<feature type="compositionally biased region" description="Basic and acidic residues" evidence="1">
    <location>
        <begin position="1"/>
        <end position="10"/>
    </location>
</feature>
<evidence type="ECO:0000256" key="1">
    <source>
        <dbReference type="SAM" id="MobiDB-lite"/>
    </source>
</evidence>
<gene>
    <name evidence="2" type="ORF">MRATA1EN1_LOCUS9768</name>
</gene>
<organism evidence="2 3">
    <name type="scientific">Rangifer tarandus platyrhynchus</name>
    <name type="common">Svalbard reindeer</name>
    <dbReference type="NCBI Taxonomy" id="3082113"/>
    <lineage>
        <taxon>Eukaryota</taxon>
        <taxon>Metazoa</taxon>
        <taxon>Chordata</taxon>
        <taxon>Craniata</taxon>
        <taxon>Vertebrata</taxon>
        <taxon>Euteleostomi</taxon>
        <taxon>Mammalia</taxon>
        <taxon>Eutheria</taxon>
        <taxon>Laurasiatheria</taxon>
        <taxon>Artiodactyla</taxon>
        <taxon>Ruminantia</taxon>
        <taxon>Pecora</taxon>
        <taxon>Cervidae</taxon>
        <taxon>Odocoileinae</taxon>
        <taxon>Rangifer</taxon>
    </lineage>
</organism>
<feature type="compositionally biased region" description="Pro residues" evidence="1">
    <location>
        <begin position="39"/>
        <end position="50"/>
    </location>
</feature>
<evidence type="ECO:0000313" key="2">
    <source>
        <dbReference type="EMBL" id="CAI9160806.1"/>
    </source>
</evidence>
<sequence length="67" mass="7448">MRQEGRRAGEPRTLTGRRTQQRGVPPLFLGTRNLFPCPARAPRPPAPASPYPISEHGHSPLVRPAER</sequence>
<evidence type="ECO:0000313" key="3">
    <source>
        <dbReference type="Proteomes" id="UP001176941"/>
    </source>
</evidence>
<dbReference type="EMBL" id="OX459938">
    <property type="protein sequence ID" value="CAI9160806.1"/>
    <property type="molecule type" value="Genomic_DNA"/>
</dbReference>
<feature type="region of interest" description="Disordered" evidence="1">
    <location>
        <begin position="1"/>
        <end position="67"/>
    </location>
</feature>
<name>A0ABN8YJQ2_RANTA</name>
<proteinExistence type="predicted"/>
<protein>
    <submittedName>
        <fullName evidence="2">Uncharacterized protein</fullName>
    </submittedName>
</protein>